<dbReference type="CDD" id="cd00082">
    <property type="entry name" value="HisKA"/>
    <property type="match status" value="1"/>
</dbReference>
<dbReference type="EC" id="2.7.13.3" evidence="2"/>
<dbReference type="SMART" id="SM00388">
    <property type="entry name" value="HisKA"/>
    <property type="match status" value="1"/>
</dbReference>
<feature type="transmembrane region" description="Helical" evidence="7">
    <location>
        <begin position="12"/>
        <end position="31"/>
    </location>
</feature>
<evidence type="ECO:0000256" key="4">
    <source>
        <dbReference type="ARBA" id="ARBA00022679"/>
    </source>
</evidence>
<feature type="coiled-coil region" evidence="6">
    <location>
        <begin position="211"/>
        <end position="238"/>
    </location>
</feature>
<dbReference type="GO" id="GO:0000155">
    <property type="term" value="F:phosphorelay sensor kinase activity"/>
    <property type="evidence" value="ECO:0007669"/>
    <property type="project" value="InterPro"/>
</dbReference>
<evidence type="ECO:0000256" key="3">
    <source>
        <dbReference type="ARBA" id="ARBA00022553"/>
    </source>
</evidence>
<dbReference type="PRINTS" id="PR00344">
    <property type="entry name" value="BCTRLSENSOR"/>
</dbReference>
<name>A0A7Y9C424_9FLAO</name>
<proteinExistence type="predicted"/>
<reference evidence="9 10" key="1">
    <citation type="submission" date="2020-07" db="EMBL/GenBank/DDBJ databases">
        <authorList>
            <person name="Sun Q."/>
        </authorList>
    </citation>
    <scope>NUCLEOTIDE SEQUENCE [LARGE SCALE GENOMIC DNA]</scope>
    <source>
        <strain evidence="9 10">MAH-1</strain>
    </source>
</reference>
<keyword evidence="3" id="KW-0597">Phosphoprotein</keyword>
<dbReference type="InterPro" id="IPR003594">
    <property type="entry name" value="HATPase_dom"/>
</dbReference>
<gene>
    <name evidence="9" type="ORF">HZF10_02225</name>
</gene>
<dbReference type="SMART" id="SM00387">
    <property type="entry name" value="HATPase_c"/>
    <property type="match status" value="1"/>
</dbReference>
<dbReference type="CDD" id="cd19410">
    <property type="entry name" value="HK9-like_sensor"/>
    <property type="match status" value="1"/>
</dbReference>
<comment type="caution">
    <text evidence="9">The sequence shown here is derived from an EMBL/GenBank/DDBJ whole genome shotgun (WGS) entry which is preliminary data.</text>
</comment>
<keyword evidence="5" id="KW-0418">Kinase</keyword>
<evidence type="ECO:0000313" key="10">
    <source>
        <dbReference type="Proteomes" id="UP000535020"/>
    </source>
</evidence>
<dbReference type="GO" id="GO:0000156">
    <property type="term" value="F:phosphorelay response regulator activity"/>
    <property type="evidence" value="ECO:0007669"/>
    <property type="project" value="TreeGrafter"/>
</dbReference>
<dbReference type="Gene3D" id="3.30.565.10">
    <property type="entry name" value="Histidine kinase-like ATPase, C-terminal domain"/>
    <property type="match status" value="1"/>
</dbReference>
<dbReference type="RefSeq" id="WP_176004538.1">
    <property type="nucleotide sequence ID" value="NZ_JABWMI010000003.1"/>
</dbReference>
<dbReference type="InterPro" id="IPR005467">
    <property type="entry name" value="His_kinase_dom"/>
</dbReference>
<organism evidence="9 10">
    <name type="scientific">Flavobacterium agri</name>
    <dbReference type="NCBI Taxonomy" id="2743471"/>
    <lineage>
        <taxon>Bacteria</taxon>
        <taxon>Pseudomonadati</taxon>
        <taxon>Bacteroidota</taxon>
        <taxon>Flavobacteriia</taxon>
        <taxon>Flavobacteriales</taxon>
        <taxon>Flavobacteriaceae</taxon>
        <taxon>Flavobacterium</taxon>
    </lineage>
</organism>
<evidence type="ECO:0000256" key="5">
    <source>
        <dbReference type="ARBA" id="ARBA00022777"/>
    </source>
</evidence>
<evidence type="ECO:0000259" key="8">
    <source>
        <dbReference type="PROSITE" id="PS50109"/>
    </source>
</evidence>
<keyword evidence="7" id="KW-1133">Transmembrane helix</keyword>
<keyword evidence="6" id="KW-0175">Coiled coil</keyword>
<dbReference type="Pfam" id="PF05227">
    <property type="entry name" value="CHASE3"/>
    <property type="match status" value="1"/>
</dbReference>
<dbReference type="SUPFAM" id="SSF55874">
    <property type="entry name" value="ATPase domain of HSP90 chaperone/DNA topoisomerase II/histidine kinase"/>
    <property type="match status" value="1"/>
</dbReference>
<evidence type="ECO:0000313" key="9">
    <source>
        <dbReference type="EMBL" id="NYA69721.1"/>
    </source>
</evidence>
<evidence type="ECO:0000256" key="2">
    <source>
        <dbReference type="ARBA" id="ARBA00012438"/>
    </source>
</evidence>
<sequence>MGNIRINRIRVIFISSAILLLLLSVLSYWRISALHKTSEMVNHTTQVKLDLENIYTSVSEADSGHRGFILTKDSVYIDRFDRTLAKLDVQMDSLSAHIHDNYSQRANVVKLREIVDRRIDYMHYLLKQSETKKIEIPQWLEARKIMGELRAHVSHMSTEEDMLSKLRRRSLDEEMLITPLFTVFLTVAALLVLIASYFMVNRELNTSNLLRDDLEESQSQLTERNATLEQRNKSLDKMNKELESFTYISSHDLQEPLRKMQTFISRILDKDQETLSDTGKNYLKRTQDAASRLQNLIQDLLAYSRVNKEIFPSKNEDLYLLVNEVRDELVDEINAKDAKIEVKGNKEIKIISSQFRQLLLNLVSNAIKFTPADVKPHIVIENQMVPESEIPGGHQTQKSFSKITVADNGIGFDPAYKERIFEVFQRLHTREEYSGTGIGLAIVKKIVENHEGYVFADGTEGKGATFTIYIPS</sequence>
<feature type="domain" description="Histidine kinase" evidence="8">
    <location>
        <begin position="248"/>
        <end position="472"/>
    </location>
</feature>
<keyword evidence="10" id="KW-1185">Reference proteome</keyword>
<evidence type="ECO:0000256" key="7">
    <source>
        <dbReference type="SAM" id="Phobius"/>
    </source>
</evidence>
<keyword evidence="7" id="KW-0472">Membrane</keyword>
<accession>A0A7Y9C424</accession>
<dbReference type="GO" id="GO:0007234">
    <property type="term" value="P:osmosensory signaling via phosphorelay pathway"/>
    <property type="evidence" value="ECO:0007669"/>
    <property type="project" value="TreeGrafter"/>
</dbReference>
<keyword evidence="7" id="KW-0812">Transmembrane</keyword>
<dbReference type="PROSITE" id="PS50109">
    <property type="entry name" value="HIS_KIN"/>
    <property type="match status" value="1"/>
</dbReference>
<dbReference type="Pfam" id="PF02518">
    <property type="entry name" value="HATPase_c"/>
    <property type="match status" value="1"/>
</dbReference>
<dbReference type="GO" id="GO:0030295">
    <property type="term" value="F:protein kinase activator activity"/>
    <property type="evidence" value="ECO:0007669"/>
    <property type="project" value="TreeGrafter"/>
</dbReference>
<feature type="transmembrane region" description="Helical" evidence="7">
    <location>
        <begin position="175"/>
        <end position="200"/>
    </location>
</feature>
<protein>
    <recommendedName>
        <fullName evidence="2">histidine kinase</fullName>
        <ecNumber evidence="2">2.7.13.3</ecNumber>
    </recommendedName>
</protein>
<dbReference type="Pfam" id="PF00512">
    <property type="entry name" value="HisKA"/>
    <property type="match status" value="1"/>
</dbReference>
<dbReference type="InterPro" id="IPR036097">
    <property type="entry name" value="HisK_dim/P_sf"/>
</dbReference>
<dbReference type="Proteomes" id="UP000535020">
    <property type="component" value="Unassembled WGS sequence"/>
</dbReference>
<dbReference type="PANTHER" id="PTHR42878:SF15">
    <property type="entry name" value="BACTERIOPHYTOCHROME"/>
    <property type="match status" value="1"/>
</dbReference>
<evidence type="ECO:0000256" key="1">
    <source>
        <dbReference type="ARBA" id="ARBA00000085"/>
    </source>
</evidence>
<dbReference type="AlphaFoldDB" id="A0A7Y9C424"/>
<dbReference type="InterPro" id="IPR003661">
    <property type="entry name" value="HisK_dim/P_dom"/>
</dbReference>
<dbReference type="InterPro" id="IPR050351">
    <property type="entry name" value="BphY/WalK/GraS-like"/>
</dbReference>
<dbReference type="PANTHER" id="PTHR42878">
    <property type="entry name" value="TWO-COMPONENT HISTIDINE KINASE"/>
    <property type="match status" value="1"/>
</dbReference>
<comment type="catalytic activity">
    <reaction evidence="1">
        <text>ATP + protein L-histidine = ADP + protein N-phospho-L-histidine.</text>
        <dbReference type="EC" id="2.7.13.3"/>
    </reaction>
</comment>
<evidence type="ECO:0000256" key="6">
    <source>
        <dbReference type="SAM" id="Coils"/>
    </source>
</evidence>
<dbReference type="InterPro" id="IPR007891">
    <property type="entry name" value="CHASE3"/>
</dbReference>
<keyword evidence="4" id="KW-0808">Transferase</keyword>
<dbReference type="SUPFAM" id="SSF47384">
    <property type="entry name" value="Homodimeric domain of signal transducing histidine kinase"/>
    <property type="match status" value="1"/>
</dbReference>
<dbReference type="EMBL" id="JACBJI010000001">
    <property type="protein sequence ID" value="NYA69721.1"/>
    <property type="molecule type" value="Genomic_DNA"/>
</dbReference>
<dbReference type="InterPro" id="IPR036890">
    <property type="entry name" value="HATPase_C_sf"/>
</dbReference>
<dbReference type="InterPro" id="IPR004358">
    <property type="entry name" value="Sig_transdc_His_kin-like_C"/>
</dbReference>
<dbReference type="Gene3D" id="1.10.287.130">
    <property type="match status" value="1"/>
</dbReference>